<evidence type="ECO:0000256" key="10">
    <source>
        <dbReference type="SAM" id="Coils"/>
    </source>
</evidence>
<dbReference type="NCBIfam" id="TIGR01845">
    <property type="entry name" value="outer_NodT"/>
    <property type="match status" value="1"/>
</dbReference>
<evidence type="ECO:0000256" key="7">
    <source>
        <dbReference type="ARBA" id="ARBA00023139"/>
    </source>
</evidence>
<gene>
    <name evidence="11" type="ORF">ACFQ1T_02015</name>
</gene>
<keyword evidence="12" id="KW-1185">Reference proteome</keyword>
<comment type="subcellular location">
    <subcellularLocation>
        <location evidence="9">Cell membrane</location>
        <topology evidence="9">Lipid-anchor</topology>
    </subcellularLocation>
    <subcellularLocation>
        <location evidence="1">Membrane</location>
    </subcellularLocation>
</comment>
<accession>A0ABW3GDB1</accession>
<evidence type="ECO:0000256" key="3">
    <source>
        <dbReference type="ARBA" id="ARBA00022452"/>
    </source>
</evidence>
<dbReference type="SUPFAM" id="SSF56954">
    <property type="entry name" value="Outer membrane efflux proteins (OEP)"/>
    <property type="match status" value="1"/>
</dbReference>
<comment type="similarity">
    <text evidence="2 9">Belongs to the outer membrane factor (OMF) (TC 1.B.17) family.</text>
</comment>
<reference evidence="12" key="1">
    <citation type="journal article" date="2019" name="Int. J. Syst. Evol. Microbiol.">
        <title>The Global Catalogue of Microorganisms (GCM) 10K type strain sequencing project: providing services to taxonomists for standard genome sequencing and annotation.</title>
        <authorList>
            <consortium name="The Broad Institute Genomics Platform"/>
            <consortium name="The Broad Institute Genome Sequencing Center for Infectious Disease"/>
            <person name="Wu L."/>
            <person name="Ma J."/>
        </authorList>
    </citation>
    <scope>NUCLEOTIDE SEQUENCE [LARGE SCALE GENOMIC DNA]</scope>
    <source>
        <strain evidence="12">CCUG 59685</strain>
    </source>
</reference>
<evidence type="ECO:0000256" key="4">
    <source>
        <dbReference type="ARBA" id="ARBA00022692"/>
    </source>
</evidence>
<dbReference type="RefSeq" id="WP_379073601.1">
    <property type="nucleotide sequence ID" value="NZ_JBHTJW010000001.1"/>
</dbReference>
<dbReference type="PANTHER" id="PTHR30203">
    <property type="entry name" value="OUTER MEMBRANE CATION EFFLUX PROTEIN"/>
    <property type="match status" value="1"/>
</dbReference>
<evidence type="ECO:0000256" key="5">
    <source>
        <dbReference type="ARBA" id="ARBA00022729"/>
    </source>
</evidence>
<evidence type="ECO:0000256" key="6">
    <source>
        <dbReference type="ARBA" id="ARBA00023136"/>
    </source>
</evidence>
<keyword evidence="4 9" id="KW-0812">Transmembrane</keyword>
<evidence type="ECO:0000256" key="2">
    <source>
        <dbReference type="ARBA" id="ARBA00007613"/>
    </source>
</evidence>
<evidence type="ECO:0000256" key="1">
    <source>
        <dbReference type="ARBA" id="ARBA00004370"/>
    </source>
</evidence>
<feature type="coiled-coil region" evidence="10">
    <location>
        <begin position="410"/>
        <end position="466"/>
    </location>
</feature>
<dbReference type="Gene3D" id="1.20.1600.10">
    <property type="entry name" value="Outer membrane efflux proteins (OEP)"/>
    <property type="match status" value="1"/>
</dbReference>
<keyword evidence="10" id="KW-0175">Coiled coil</keyword>
<evidence type="ECO:0000313" key="11">
    <source>
        <dbReference type="EMBL" id="MFD0928546.1"/>
    </source>
</evidence>
<dbReference type="Gene3D" id="2.20.200.10">
    <property type="entry name" value="Outer membrane efflux proteins (OEP)"/>
    <property type="match status" value="1"/>
</dbReference>
<protein>
    <submittedName>
        <fullName evidence="11">Efflux transporter outer membrane subunit</fullName>
    </submittedName>
</protein>
<keyword evidence="3 9" id="KW-1134">Transmembrane beta strand</keyword>
<evidence type="ECO:0000313" key="12">
    <source>
        <dbReference type="Proteomes" id="UP001597106"/>
    </source>
</evidence>
<dbReference type="PANTHER" id="PTHR30203:SF20">
    <property type="entry name" value="MULTIDRUG RESISTANCE OUTER MEMBRANE PROTEIN MDTP-RELATED"/>
    <property type="match status" value="1"/>
</dbReference>
<dbReference type="Pfam" id="PF02321">
    <property type="entry name" value="OEP"/>
    <property type="match status" value="2"/>
</dbReference>
<evidence type="ECO:0000256" key="8">
    <source>
        <dbReference type="ARBA" id="ARBA00023288"/>
    </source>
</evidence>
<dbReference type="InterPro" id="IPR010131">
    <property type="entry name" value="MdtP/NodT-like"/>
</dbReference>
<dbReference type="InterPro" id="IPR003423">
    <property type="entry name" value="OMP_efflux"/>
</dbReference>
<dbReference type="EMBL" id="JBHTJW010000001">
    <property type="protein sequence ID" value="MFD0928546.1"/>
    <property type="molecule type" value="Genomic_DNA"/>
</dbReference>
<evidence type="ECO:0000256" key="9">
    <source>
        <dbReference type="RuleBase" id="RU362097"/>
    </source>
</evidence>
<comment type="caution">
    <text evidence="11">The sequence shown here is derived from an EMBL/GenBank/DDBJ whole genome shotgun (WGS) entry which is preliminary data.</text>
</comment>
<keyword evidence="5" id="KW-0732">Signal</keyword>
<name>A0ABW3GDB1_9PROT</name>
<proteinExistence type="inferred from homology"/>
<keyword evidence="6 9" id="KW-0472">Membrane</keyword>
<keyword evidence="7 9" id="KW-0564">Palmitate</keyword>
<sequence>MSLPFTSTLTVLSPRQPRQVARSAVWLLALLLNGCLSSQGIAPVSQPLLQDKLALGKTISEAPVMAWPTEHWWHVYGDAQLNRLIEKSLHDHPDLKKATARIALATVMAEQSHAATLPNIGGKVSSSRERFTELSFIPKPWAGRFNWNNQATVDMSYNLDLWKQQKSAWLAALDEARVADAEMQQVKIELTAAIVKNEIQLAAEYQWRDLAQDELDDLRHEIAIAQKALAAGLNTQLALSRLEARLPAAQNKLVLIDLHLTLLKNQMAALSGEGPGAGESITRPTLHLSASVGLPDRLPANLVGRRPDMVAARWRVEAAQKHIQSAKAAFYPNINLLGYVGFQGLAFASLFSSAGLVGNLGPAMTLPLFDGGRRRANLSAETALYDMAVEDYNATLLKALERISSQLSVMQTVEAEMTNTRQALDKSEQTHRLALKNYRAGLSNRVESLQTNLLVLQQKNVLVEQEAARLEAYAALMLALGGGVMEEAHATQARP</sequence>
<keyword evidence="8 9" id="KW-0449">Lipoprotein</keyword>
<organism evidence="11 12">
    <name type="scientific">Methylophilus glucosoxydans</name>
    <dbReference type="NCBI Taxonomy" id="752553"/>
    <lineage>
        <taxon>Bacteria</taxon>
        <taxon>Pseudomonadati</taxon>
        <taxon>Pseudomonadota</taxon>
        <taxon>Betaproteobacteria</taxon>
        <taxon>Nitrosomonadales</taxon>
        <taxon>Methylophilaceae</taxon>
        <taxon>Methylophilus</taxon>
    </lineage>
</organism>
<dbReference type="Proteomes" id="UP001597106">
    <property type="component" value="Unassembled WGS sequence"/>
</dbReference>